<dbReference type="EMBL" id="BDEQ01000001">
    <property type="protein sequence ID" value="GAT96999.1"/>
    <property type="molecule type" value="Genomic_DNA"/>
</dbReference>
<dbReference type="InterPro" id="IPR015679">
    <property type="entry name" value="PLipase_D_fam"/>
</dbReference>
<evidence type="ECO:0000256" key="6">
    <source>
        <dbReference type="ARBA" id="ARBA00023098"/>
    </source>
</evidence>
<dbReference type="Pfam" id="PF00614">
    <property type="entry name" value="PLDc"/>
    <property type="match status" value="1"/>
</dbReference>
<dbReference type="Proteomes" id="UP000078387">
    <property type="component" value="Unassembled WGS sequence"/>
</dbReference>
<reference evidence="8 9" key="1">
    <citation type="submission" date="2016-05" db="EMBL/GenBank/DDBJ databases">
        <title>First whole genome sequencing of Entamoeba histolytica HM1:IMSS-clone-6.</title>
        <authorList>
            <person name="Mukherjee Avik.K."/>
            <person name="Izumyama S."/>
            <person name="Nakada-Tsukui K."/>
            <person name="Nozaki T."/>
        </authorList>
    </citation>
    <scope>NUCLEOTIDE SEQUENCE [LARGE SCALE GENOMIC DNA]</scope>
    <source>
        <strain evidence="8 9">HM1:IMSS clone 6</strain>
    </source>
</reference>
<dbReference type="Gene3D" id="3.30.870.10">
    <property type="entry name" value="Endonuclease Chain A"/>
    <property type="match status" value="2"/>
</dbReference>
<evidence type="ECO:0000256" key="5">
    <source>
        <dbReference type="ARBA" id="ARBA00022963"/>
    </source>
</evidence>
<dbReference type="InterPro" id="IPR001736">
    <property type="entry name" value="PLipase_D/transphosphatidylase"/>
</dbReference>
<protein>
    <recommendedName>
        <fullName evidence="2">phospholipase D</fullName>
        <ecNumber evidence="2">3.1.4.4</ecNumber>
    </recommendedName>
</protein>
<keyword evidence="3" id="KW-0677">Repeat</keyword>
<dbReference type="InterPro" id="IPR025202">
    <property type="entry name" value="PLD-like_dom"/>
</dbReference>
<proteinExistence type="predicted"/>
<evidence type="ECO:0000256" key="2">
    <source>
        <dbReference type="ARBA" id="ARBA00012027"/>
    </source>
</evidence>
<dbReference type="AlphaFoldDB" id="A0A5K1VPJ7"/>
<dbReference type="PROSITE" id="PS50035">
    <property type="entry name" value="PLD"/>
    <property type="match status" value="2"/>
</dbReference>
<accession>A0A5K1VPJ7</accession>
<organism evidence="8 9">
    <name type="scientific">Entamoeba histolytica</name>
    <dbReference type="NCBI Taxonomy" id="5759"/>
    <lineage>
        <taxon>Eukaryota</taxon>
        <taxon>Amoebozoa</taxon>
        <taxon>Evosea</taxon>
        <taxon>Archamoebae</taxon>
        <taxon>Mastigamoebida</taxon>
        <taxon>Entamoebidae</taxon>
        <taxon>Entamoeba</taxon>
    </lineage>
</organism>
<evidence type="ECO:0000256" key="1">
    <source>
        <dbReference type="ARBA" id="ARBA00000798"/>
    </source>
</evidence>
<dbReference type="FunFam" id="3.30.870.10:FF:000088">
    <property type="entry name" value="Phospholipase d active site domain-containing protein"/>
    <property type="match status" value="1"/>
</dbReference>
<keyword evidence="6" id="KW-0443">Lipid metabolism</keyword>
<dbReference type="FunFam" id="3.30.870.10:FF:000064">
    <property type="entry name" value="Phospholipase D, putative"/>
    <property type="match status" value="1"/>
</dbReference>
<dbReference type="Pfam" id="PF13091">
    <property type="entry name" value="PLDc_2"/>
    <property type="match status" value="1"/>
</dbReference>
<evidence type="ECO:0000259" key="7">
    <source>
        <dbReference type="PROSITE" id="PS50035"/>
    </source>
</evidence>
<dbReference type="VEuPathDB" id="AmoebaDB:EHI5A_088340"/>
<evidence type="ECO:0000256" key="4">
    <source>
        <dbReference type="ARBA" id="ARBA00022801"/>
    </source>
</evidence>
<dbReference type="VEuPathDB" id="AmoebaDB:EHI7A_113240"/>
<dbReference type="CDD" id="cd09141">
    <property type="entry name" value="PLDc_vPLD1_2_yPLD_like_2"/>
    <property type="match status" value="1"/>
</dbReference>
<comment type="caution">
    <text evidence="8">The sequence shown here is derived from an EMBL/GenBank/DDBJ whole genome shotgun (WGS) entry which is preliminary data.</text>
</comment>
<feature type="domain" description="PLD phosphodiesterase" evidence="7">
    <location>
        <begin position="148"/>
        <end position="175"/>
    </location>
</feature>
<evidence type="ECO:0000256" key="3">
    <source>
        <dbReference type="ARBA" id="ARBA00022737"/>
    </source>
</evidence>
<dbReference type="SMART" id="SM00155">
    <property type="entry name" value="PLDc"/>
    <property type="match status" value="2"/>
</dbReference>
<dbReference type="SUPFAM" id="SSF56024">
    <property type="entry name" value="Phospholipase D/nuclease"/>
    <property type="match status" value="2"/>
</dbReference>
<feature type="domain" description="PLD phosphodiesterase" evidence="7">
    <location>
        <begin position="414"/>
        <end position="441"/>
    </location>
</feature>
<dbReference type="SMR" id="A0A5K1VPJ7"/>
<gene>
    <name evidence="8" type="ORF">CL6EHI_082560</name>
</gene>
<name>A0A5K1VPJ7_ENTHI</name>
<keyword evidence="5" id="KW-0442">Lipid degradation</keyword>
<dbReference type="PANTHER" id="PTHR18896:SF76">
    <property type="entry name" value="PHOSPHOLIPASE"/>
    <property type="match status" value="1"/>
</dbReference>
<dbReference type="VEuPathDB" id="AmoebaDB:EHI8A_132440"/>
<comment type="catalytic activity">
    <reaction evidence="1">
        <text>a 1,2-diacyl-sn-glycero-3-phosphocholine + H2O = a 1,2-diacyl-sn-glycero-3-phosphate + choline + H(+)</text>
        <dbReference type="Rhea" id="RHEA:14445"/>
        <dbReference type="ChEBI" id="CHEBI:15354"/>
        <dbReference type="ChEBI" id="CHEBI:15377"/>
        <dbReference type="ChEBI" id="CHEBI:15378"/>
        <dbReference type="ChEBI" id="CHEBI:57643"/>
        <dbReference type="ChEBI" id="CHEBI:58608"/>
        <dbReference type="EC" id="3.1.4.4"/>
    </reaction>
</comment>
<dbReference type="EC" id="3.1.4.4" evidence="2"/>
<evidence type="ECO:0000313" key="8">
    <source>
        <dbReference type="EMBL" id="GAT96999.1"/>
    </source>
</evidence>
<dbReference type="VEuPathDB" id="AmoebaDB:KM1_073290"/>
<keyword evidence="4" id="KW-0378">Hydrolase</keyword>
<dbReference type="PANTHER" id="PTHR18896">
    <property type="entry name" value="PHOSPHOLIPASE D"/>
    <property type="match status" value="1"/>
</dbReference>
<dbReference type="OMA" id="CESEYEV"/>
<dbReference type="GO" id="GO:0009395">
    <property type="term" value="P:phospholipid catabolic process"/>
    <property type="evidence" value="ECO:0007669"/>
    <property type="project" value="TreeGrafter"/>
</dbReference>
<dbReference type="VEuPathDB" id="AmoebaDB:EHI_082560"/>
<evidence type="ECO:0000313" key="9">
    <source>
        <dbReference type="Proteomes" id="UP000078387"/>
    </source>
</evidence>
<dbReference type="GO" id="GO:0004630">
    <property type="term" value="F:phospholipase D activity"/>
    <property type="evidence" value="ECO:0007669"/>
    <property type="project" value="UniProtKB-EC"/>
</dbReference>
<sequence>MKKLIVRVFHKKQDEKIVRKIEEKGSKGVFVREKPVFCVPSNGNRVKGLIDGEEAMKAIGESIDEAKESIYITDWRIDPEIILIRRGVHWLKGKTLKEILEKKGEEGVSIKIIIYESPFFMDVVKGEKKRNILEEKEKIECYCHKWMMGYSQHEKTVVVDHKIGFLGGIDLAQGRWDTRRHFIEADIEEKGEELFKEECYNTMINKEEKKEKIRLPWHDIHCKIEGPAVHDIERNFIEKWNKICKVEERIIQQQERIKEIVGTMSVQIVRSNSKEAGGRYKVERGCYEGIVRIIERAEHYIYIEEQFFISNYGSKRIWNLISFIIGNKIIEAYRKKEKFKVIIVVPIWSEGELDSIIVKSIMGLFRKTIISGKLSLIERMKKEGIKDIEEYLKILTLYTFGKKKQEGKEIIVGSPIYVHSKCIIVDDQYVFIGSANINDRSLIGERDSEIGAIIVDSNKIQIPINGERKFVNEFALNLRSRIWAEHLNLEESQIQMVEDPIQSIEKVICPISEKNTKVYERLFDYFPSNKYRKFVDCKKHLYPPLIGDKKELKDIKGHFIKFPIGFGKDEKASLGVGKVMVE</sequence>